<feature type="compositionally biased region" description="Basic residues" evidence="15">
    <location>
        <begin position="641"/>
        <end position="651"/>
    </location>
</feature>
<gene>
    <name evidence="18" type="ORF">NP493_442g01047</name>
</gene>
<evidence type="ECO:0000256" key="5">
    <source>
        <dbReference type="ARBA" id="ARBA00022833"/>
    </source>
</evidence>
<keyword evidence="7" id="KW-0238">DNA-binding</keyword>
<feature type="domain" description="C2H2-type" evidence="16">
    <location>
        <begin position="813"/>
        <end position="840"/>
    </location>
</feature>
<proteinExistence type="predicted"/>
<comment type="function">
    <text evidence="13">Transcriptional activator, essential for early embryonic development and survival of embryonic stem cells (ESCs). Supports cell growth and survival during early development by transcriptionally activating the expression of the translation initiation factor EIF3B, to sustain global translation. Activates the transcription of FLNC.</text>
</comment>
<dbReference type="GO" id="GO:0005634">
    <property type="term" value="C:nucleus"/>
    <property type="evidence" value="ECO:0007669"/>
    <property type="project" value="UniProtKB-SubCell"/>
</dbReference>
<evidence type="ECO:0000256" key="4">
    <source>
        <dbReference type="ARBA" id="ARBA00022771"/>
    </source>
</evidence>
<reference evidence="18" key="1">
    <citation type="journal article" date="2023" name="Mol. Biol. Evol.">
        <title>Third-Generation Sequencing Reveals the Adaptive Role of the Epigenome in Three Deep-Sea Polychaetes.</title>
        <authorList>
            <person name="Perez M."/>
            <person name="Aroh O."/>
            <person name="Sun Y."/>
            <person name="Lan Y."/>
            <person name="Juniper S.K."/>
            <person name="Young C.R."/>
            <person name="Angers B."/>
            <person name="Qian P.Y."/>
        </authorList>
    </citation>
    <scope>NUCLEOTIDE SEQUENCE</scope>
    <source>
        <strain evidence="18">R07B-5</strain>
    </source>
</reference>
<keyword evidence="2" id="KW-0479">Metal-binding</keyword>
<dbReference type="GO" id="GO:0008270">
    <property type="term" value="F:zinc ion binding"/>
    <property type="evidence" value="ECO:0007669"/>
    <property type="project" value="UniProtKB-KW"/>
</dbReference>
<feature type="domain" description="C2H2-type" evidence="16">
    <location>
        <begin position="704"/>
        <end position="731"/>
    </location>
</feature>
<feature type="domain" description="C2H2-type" evidence="16">
    <location>
        <begin position="590"/>
        <end position="617"/>
    </location>
</feature>
<dbReference type="InterPro" id="IPR044403">
    <property type="entry name" value="PRDM10_PR/SET"/>
</dbReference>
<dbReference type="FunFam" id="3.30.160.60:FF:000100">
    <property type="entry name" value="Zinc finger 45-like"/>
    <property type="match status" value="1"/>
</dbReference>
<dbReference type="GO" id="GO:0000978">
    <property type="term" value="F:RNA polymerase II cis-regulatory region sequence-specific DNA binding"/>
    <property type="evidence" value="ECO:0007669"/>
    <property type="project" value="TreeGrafter"/>
</dbReference>
<dbReference type="Gene3D" id="3.30.160.60">
    <property type="entry name" value="Classic Zinc Finger"/>
    <property type="match status" value="7"/>
</dbReference>
<dbReference type="Proteomes" id="UP001209878">
    <property type="component" value="Unassembled WGS sequence"/>
</dbReference>
<evidence type="ECO:0000256" key="1">
    <source>
        <dbReference type="ARBA" id="ARBA00004123"/>
    </source>
</evidence>
<evidence type="ECO:0000256" key="11">
    <source>
        <dbReference type="ARBA" id="ARBA00024120"/>
    </source>
</evidence>
<keyword evidence="9" id="KW-0804">Transcription</keyword>
<evidence type="ECO:0000256" key="10">
    <source>
        <dbReference type="ARBA" id="ARBA00023242"/>
    </source>
</evidence>
<evidence type="ECO:0000256" key="3">
    <source>
        <dbReference type="ARBA" id="ARBA00022737"/>
    </source>
</evidence>
<keyword evidence="10" id="KW-0539">Nucleus</keyword>
<evidence type="ECO:0000259" key="16">
    <source>
        <dbReference type="PROSITE" id="PS50157"/>
    </source>
</evidence>
<keyword evidence="4 14" id="KW-0863">Zinc-finger</keyword>
<evidence type="ECO:0000256" key="14">
    <source>
        <dbReference type="PROSITE-ProRule" id="PRU00042"/>
    </source>
</evidence>
<dbReference type="Pfam" id="PF00096">
    <property type="entry name" value="zf-C2H2"/>
    <property type="match status" value="4"/>
</dbReference>
<evidence type="ECO:0000256" key="6">
    <source>
        <dbReference type="ARBA" id="ARBA00023015"/>
    </source>
</evidence>
<dbReference type="SMART" id="SM00355">
    <property type="entry name" value="ZnF_C2H2"/>
    <property type="match status" value="12"/>
</dbReference>
<feature type="region of interest" description="Disordered" evidence="15">
    <location>
        <begin position="625"/>
        <end position="663"/>
    </location>
</feature>
<dbReference type="InterPro" id="IPR013087">
    <property type="entry name" value="Znf_C2H2_type"/>
</dbReference>
<dbReference type="CDD" id="cd19194">
    <property type="entry name" value="PR-SET_PRDM10"/>
    <property type="match status" value="1"/>
</dbReference>
<keyword evidence="3" id="KW-0677">Repeat</keyword>
<dbReference type="EMBL" id="JAODUO010000442">
    <property type="protein sequence ID" value="KAK2180456.1"/>
    <property type="molecule type" value="Genomic_DNA"/>
</dbReference>
<evidence type="ECO:0000259" key="17">
    <source>
        <dbReference type="PROSITE" id="PS50280"/>
    </source>
</evidence>
<feature type="domain" description="C2H2-type" evidence="16">
    <location>
        <begin position="1015"/>
        <end position="1043"/>
    </location>
</feature>
<evidence type="ECO:0000313" key="19">
    <source>
        <dbReference type="Proteomes" id="UP001209878"/>
    </source>
</evidence>
<feature type="region of interest" description="Disordered" evidence="15">
    <location>
        <begin position="1"/>
        <end position="35"/>
    </location>
</feature>
<dbReference type="PANTHER" id="PTHR24384">
    <property type="entry name" value="FINGER PUTATIVE TRANSCRIPTION FACTOR FAMILY-RELATED"/>
    <property type="match status" value="1"/>
</dbReference>
<evidence type="ECO:0000313" key="18">
    <source>
        <dbReference type="EMBL" id="KAK2180456.1"/>
    </source>
</evidence>
<evidence type="ECO:0000256" key="13">
    <source>
        <dbReference type="ARBA" id="ARBA00093328"/>
    </source>
</evidence>
<feature type="domain" description="C2H2-type" evidence="16">
    <location>
        <begin position="899"/>
        <end position="927"/>
    </location>
</feature>
<accession>A0AAD9KZW2</accession>
<evidence type="ECO:0000256" key="9">
    <source>
        <dbReference type="ARBA" id="ARBA00023163"/>
    </source>
</evidence>
<evidence type="ECO:0000256" key="7">
    <source>
        <dbReference type="ARBA" id="ARBA00023125"/>
    </source>
</evidence>
<keyword evidence="6" id="KW-0805">Transcription regulation</keyword>
<protein>
    <recommendedName>
        <fullName evidence="11">PR domain zinc finger protein 10</fullName>
    </recommendedName>
    <alternativeName>
        <fullName evidence="12">PR domain-containing protein 10</fullName>
    </alternativeName>
</protein>
<keyword evidence="19" id="KW-1185">Reference proteome</keyword>
<feature type="region of interest" description="Disordered" evidence="15">
    <location>
        <begin position="318"/>
        <end position="338"/>
    </location>
</feature>
<dbReference type="PROSITE" id="PS50157">
    <property type="entry name" value="ZINC_FINGER_C2H2_2"/>
    <property type="match status" value="11"/>
</dbReference>
<feature type="domain" description="C2H2-type" evidence="16">
    <location>
        <begin position="927"/>
        <end position="954"/>
    </location>
</feature>
<comment type="subcellular location">
    <subcellularLocation>
        <location evidence="1">Nucleus</location>
    </subcellularLocation>
</comment>
<dbReference type="PROSITE" id="PS00028">
    <property type="entry name" value="ZINC_FINGER_C2H2_1"/>
    <property type="match status" value="11"/>
</dbReference>
<dbReference type="Pfam" id="PF21549">
    <property type="entry name" value="PRDM2_PR"/>
    <property type="match status" value="1"/>
</dbReference>
<dbReference type="PANTHER" id="PTHR24384:SF189">
    <property type="entry name" value="C2H2-TYPE DOMAIN-CONTAINING PROTEIN-RELATED"/>
    <property type="match status" value="1"/>
</dbReference>
<sequence length="1325" mass="147209">MDSSQENDTPSWESGAGTHFDMLSPYRPNSASFPTPPQATLQAFTTAQLSDGQFQQLTTMAGAFQPTFQASVSSSYERVSPVEDFGTAVTPSGSSLQQSHSLQLVDGRSASRPLIAGYPGVPLLMAGLTQQQYPLTTSTVSLPSHLGGIGLAATPLGGTAATGLYVIADSSGRTLTQIPVDGVTSHAGNIQQVNARQLYTVVNYTPPETATEVTPLTISGDQEADHAVSSLNLTLEQPGPAAKELTATFAAQSTATELGTDAAVFAPPESTDTFPGAANTQLELGGQINLVVAENGQALTSVLGASMHAQALTNTLGSGRLMDTSSSTDQTVPSQDESRAEADLAEMLAIGRTHCDGMPMAEIGRQEEGDDGTEDHEHAVAVRKSQRIANMEHSPSPIVRPIYLPKAYDVNELWCEDCQTSYATSCPHHQQQPVYDKLVVSRAWASLPPQLQIFRFGEPLELGVFAKKTIPKRIQFGPYVADLVDDTGKLSSTDFVLKLERENGTFYLETSDENKCNWMMFVRPAKTYAEQNLVAYQYGADICFTTIRDIEPKQELKVWYAAHYAEHVGVKTHQVSEADQEALEEANLKWPCYECDKKFRTSAQLQKHLAVHDDTMQENMEDGDEVFDTVGDNTQKSNRSSQRRRRGRSPKKSRDSTGDEPSTFQSWKKKLYLSKLKKYTRDSLKRPIRTLYKRKGKESGGNEWVCIHCDLTFDNPSLLNLHTLTHAAEDVGLEEIRRLAGEITDNGSAANGEVNTASEDTTDIKRFADLDETNLKCPVCKRRFEQKQQLIEHASEHAKTRRHRHDSNPAKPFKCVKCWKTFTVEERLQRHMLCHGDEAAKPLQCNVCFKRFMNNSAVACHMKIHSDRKYYECPLCRLGFDQIHALKVHTAMHAVDGVYECPECHKTFTDYNTVRKHMRGFHSDKQYPCPQCNKVFPRPDKLKLHMLRHSNHREFMCENCGRQFKRKDKLKEHMKRMHHPDREMNELVRPAPPAGTVTKRFIPKVSPNDYHRFIYKCHACLLGFKRRGMLVNHLAKRHPDIKTESVPELNLPILQTQRDYYCQYCDKVYKSSSKRKGHILKNHPGAELPASARKKVMSCGMIEMSGLPNPTFSQTVGSVTTIPHPCEFCHKQYASKAKLMQHQRKKHSELVPPAVERRKSLPLGYSIERVKTISGMVGDKLDDSVVIGAPPAPPQPGELQTADLLTQAMSELQQTLNEYRPQVTATDLVPMTPPRTAHGIIGAGTPIVMLQTSTGGQPAMIELSQLQQLAPGQFQVAAPAQVQDGGNAEGVTAQTVVRAGEALPLTISQSYVPRTWVPTPYTTYR</sequence>
<evidence type="ECO:0000256" key="2">
    <source>
        <dbReference type="ARBA" id="ARBA00022723"/>
    </source>
</evidence>
<dbReference type="SUPFAM" id="SSF82199">
    <property type="entry name" value="SET domain"/>
    <property type="match status" value="1"/>
</dbReference>
<dbReference type="InterPro" id="IPR046341">
    <property type="entry name" value="SET_dom_sf"/>
</dbReference>
<evidence type="ECO:0000256" key="12">
    <source>
        <dbReference type="ARBA" id="ARBA00029959"/>
    </source>
</evidence>
<evidence type="ECO:0000256" key="8">
    <source>
        <dbReference type="ARBA" id="ARBA00023159"/>
    </source>
</evidence>
<dbReference type="InterPro" id="IPR001214">
    <property type="entry name" value="SET_dom"/>
</dbReference>
<organism evidence="18 19">
    <name type="scientific">Ridgeia piscesae</name>
    <name type="common">Tubeworm</name>
    <dbReference type="NCBI Taxonomy" id="27915"/>
    <lineage>
        <taxon>Eukaryota</taxon>
        <taxon>Metazoa</taxon>
        <taxon>Spiralia</taxon>
        <taxon>Lophotrochozoa</taxon>
        <taxon>Annelida</taxon>
        <taxon>Polychaeta</taxon>
        <taxon>Sedentaria</taxon>
        <taxon>Canalipalpata</taxon>
        <taxon>Sabellida</taxon>
        <taxon>Siboglinidae</taxon>
        <taxon>Ridgeia</taxon>
    </lineage>
</organism>
<feature type="domain" description="C2H2-type" evidence="16">
    <location>
        <begin position="843"/>
        <end position="870"/>
    </location>
</feature>
<feature type="domain" description="C2H2-type" evidence="16">
    <location>
        <begin position="1124"/>
        <end position="1152"/>
    </location>
</feature>
<keyword evidence="5" id="KW-0862">Zinc</keyword>
<comment type="caution">
    <text evidence="18">The sequence shown here is derived from an EMBL/GenBank/DDBJ whole genome shotgun (WGS) entry which is preliminary data.</text>
</comment>
<keyword evidence="8" id="KW-0010">Activator</keyword>
<dbReference type="GO" id="GO:0000981">
    <property type="term" value="F:DNA-binding transcription factor activity, RNA polymerase II-specific"/>
    <property type="evidence" value="ECO:0007669"/>
    <property type="project" value="TreeGrafter"/>
</dbReference>
<feature type="compositionally biased region" description="Polar residues" evidence="15">
    <location>
        <begin position="1"/>
        <end position="12"/>
    </location>
</feature>
<feature type="domain" description="C2H2-type" evidence="16">
    <location>
        <begin position="775"/>
        <end position="802"/>
    </location>
</feature>
<feature type="compositionally biased region" description="Polar residues" evidence="15">
    <location>
        <begin position="318"/>
        <end position="335"/>
    </location>
</feature>
<dbReference type="InterPro" id="IPR050752">
    <property type="entry name" value="C2H2-ZF_domain"/>
</dbReference>
<feature type="domain" description="C2H2-type" evidence="16">
    <location>
        <begin position="1060"/>
        <end position="1088"/>
    </location>
</feature>
<feature type="domain" description="C2H2-type" evidence="16">
    <location>
        <begin position="955"/>
        <end position="983"/>
    </location>
</feature>
<dbReference type="InterPro" id="IPR036236">
    <property type="entry name" value="Znf_C2H2_sf"/>
</dbReference>
<dbReference type="PROSITE" id="PS50280">
    <property type="entry name" value="SET"/>
    <property type="match status" value="1"/>
</dbReference>
<dbReference type="SUPFAM" id="SSF57667">
    <property type="entry name" value="beta-beta-alpha zinc fingers"/>
    <property type="match status" value="6"/>
</dbReference>
<evidence type="ECO:0000256" key="15">
    <source>
        <dbReference type="SAM" id="MobiDB-lite"/>
    </source>
</evidence>
<dbReference type="Gene3D" id="2.170.270.10">
    <property type="entry name" value="SET domain"/>
    <property type="match status" value="1"/>
</dbReference>
<name>A0AAD9KZW2_RIDPI</name>
<feature type="domain" description="SET" evidence="17">
    <location>
        <begin position="449"/>
        <end position="561"/>
    </location>
</feature>